<dbReference type="InterPro" id="IPR036682">
    <property type="entry name" value="OS_D_A10/PebIII_sf"/>
</dbReference>
<comment type="caution">
    <text evidence="2">The sequence shown here is derived from an EMBL/GenBank/DDBJ whole genome shotgun (WGS) entry which is preliminary data.</text>
</comment>
<dbReference type="AlphaFoldDB" id="A0AAN9VNY1"/>
<name>A0AAN9VNY1_9ORTH</name>
<evidence type="ECO:0000313" key="3">
    <source>
        <dbReference type="Proteomes" id="UP001378592"/>
    </source>
</evidence>
<dbReference type="Gene3D" id="1.10.2080.10">
    <property type="entry name" value="Insect odorant-binding protein A10/Ejaculatory bulb-specific protein 3"/>
    <property type="match status" value="1"/>
</dbReference>
<protein>
    <recommendedName>
        <fullName evidence="4">Chemosensory protein</fullName>
    </recommendedName>
</protein>
<dbReference type="InterPro" id="IPR005055">
    <property type="entry name" value="A10/PebIII"/>
</dbReference>
<dbReference type="Pfam" id="PF03392">
    <property type="entry name" value="OS-D"/>
    <property type="match status" value="1"/>
</dbReference>
<dbReference type="PANTHER" id="PTHR11257:SF12">
    <property type="entry name" value="EJACULATORY BULB-SPECIFIC PROTEIN 3-RELATED"/>
    <property type="match status" value="1"/>
</dbReference>
<sequence length="130" mass="14840">MNRGLAFALALAALLAVALAGPAPDDKYTDKWDNIDLDEILANDRLRNKYLECLLADNDNHCTPDGKELRKNLPDAINNDCARCTDKQKSGTEKVLKFLREKKKDDYEKLLAKWDPEEVYRKRQEAENSS</sequence>
<dbReference type="PANTHER" id="PTHR11257">
    <property type="entry name" value="CHEMOSENSORY PROTEIN-RELATED"/>
    <property type="match status" value="1"/>
</dbReference>
<accession>A0AAN9VNY1</accession>
<feature type="signal peptide" evidence="1">
    <location>
        <begin position="1"/>
        <end position="20"/>
    </location>
</feature>
<evidence type="ECO:0000256" key="1">
    <source>
        <dbReference type="SAM" id="SignalP"/>
    </source>
</evidence>
<gene>
    <name evidence="2" type="ORF">R5R35_005511</name>
</gene>
<feature type="chain" id="PRO_5043053621" description="Chemosensory protein" evidence="1">
    <location>
        <begin position="21"/>
        <end position="130"/>
    </location>
</feature>
<organism evidence="2 3">
    <name type="scientific">Gryllus longicercus</name>
    <dbReference type="NCBI Taxonomy" id="2509291"/>
    <lineage>
        <taxon>Eukaryota</taxon>
        <taxon>Metazoa</taxon>
        <taxon>Ecdysozoa</taxon>
        <taxon>Arthropoda</taxon>
        <taxon>Hexapoda</taxon>
        <taxon>Insecta</taxon>
        <taxon>Pterygota</taxon>
        <taxon>Neoptera</taxon>
        <taxon>Polyneoptera</taxon>
        <taxon>Orthoptera</taxon>
        <taxon>Ensifera</taxon>
        <taxon>Gryllidea</taxon>
        <taxon>Grylloidea</taxon>
        <taxon>Gryllidae</taxon>
        <taxon>Gryllinae</taxon>
        <taxon>Gryllus</taxon>
    </lineage>
</organism>
<dbReference type="EMBL" id="JAZDUA010000167">
    <property type="protein sequence ID" value="KAK7865717.1"/>
    <property type="molecule type" value="Genomic_DNA"/>
</dbReference>
<evidence type="ECO:0000313" key="2">
    <source>
        <dbReference type="EMBL" id="KAK7865717.1"/>
    </source>
</evidence>
<keyword evidence="3" id="KW-1185">Reference proteome</keyword>
<dbReference type="Proteomes" id="UP001378592">
    <property type="component" value="Unassembled WGS sequence"/>
</dbReference>
<proteinExistence type="predicted"/>
<keyword evidence="1" id="KW-0732">Signal</keyword>
<evidence type="ECO:0008006" key="4">
    <source>
        <dbReference type="Google" id="ProtNLM"/>
    </source>
</evidence>
<reference evidence="2 3" key="1">
    <citation type="submission" date="2024-03" db="EMBL/GenBank/DDBJ databases">
        <title>The genome assembly and annotation of the cricket Gryllus longicercus Weissman &amp; Gray.</title>
        <authorList>
            <person name="Szrajer S."/>
            <person name="Gray D."/>
            <person name="Ylla G."/>
        </authorList>
    </citation>
    <scope>NUCLEOTIDE SEQUENCE [LARGE SCALE GENOMIC DNA]</scope>
    <source>
        <strain evidence="2">DAG 2021-001</strain>
        <tissue evidence="2">Whole body minus gut</tissue>
    </source>
</reference>
<dbReference type="SUPFAM" id="SSF100910">
    <property type="entry name" value="Chemosensory protein Csp2"/>
    <property type="match status" value="1"/>
</dbReference>